<dbReference type="PROSITE" id="PS51918">
    <property type="entry name" value="RADICAL_SAM"/>
    <property type="match status" value="1"/>
</dbReference>
<name>A0A940DIE9_9FIRM</name>
<evidence type="ECO:0000256" key="6">
    <source>
        <dbReference type="ARBA" id="ARBA00023014"/>
    </source>
</evidence>
<evidence type="ECO:0000256" key="4">
    <source>
        <dbReference type="ARBA" id="ARBA00022741"/>
    </source>
</evidence>
<dbReference type="Pfam" id="PF04055">
    <property type="entry name" value="Radical_SAM"/>
    <property type="match status" value="1"/>
</dbReference>
<dbReference type="InterPro" id="IPR058240">
    <property type="entry name" value="rSAM_sf"/>
</dbReference>
<dbReference type="Pfam" id="PF06463">
    <property type="entry name" value="Mob_synth_C"/>
    <property type="match status" value="1"/>
</dbReference>
<protein>
    <submittedName>
        <fullName evidence="11">Radical SAM protein</fullName>
    </submittedName>
</protein>
<evidence type="ECO:0000256" key="8">
    <source>
        <dbReference type="ARBA" id="ARBA00023150"/>
    </source>
</evidence>
<reference evidence="11" key="1">
    <citation type="submission" date="2020-10" db="EMBL/GenBank/DDBJ databases">
        <authorList>
            <person name="Gilroy R."/>
        </authorList>
    </citation>
    <scope>NUCLEOTIDE SEQUENCE</scope>
    <source>
        <strain evidence="11">517</strain>
    </source>
</reference>
<keyword evidence="4" id="KW-0547">Nucleotide-binding</keyword>
<dbReference type="GO" id="GO:0006777">
    <property type="term" value="P:Mo-molybdopterin cofactor biosynthetic process"/>
    <property type="evidence" value="ECO:0007669"/>
    <property type="project" value="UniProtKB-KW"/>
</dbReference>
<proteinExistence type="predicted"/>
<dbReference type="InterPro" id="IPR007197">
    <property type="entry name" value="rSAM"/>
</dbReference>
<gene>
    <name evidence="11" type="ORF">IAB16_03380</name>
</gene>
<dbReference type="Gene3D" id="3.20.20.70">
    <property type="entry name" value="Aldolase class I"/>
    <property type="match status" value="1"/>
</dbReference>
<dbReference type="SUPFAM" id="SSF102114">
    <property type="entry name" value="Radical SAM enzymes"/>
    <property type="match status" value="1"/>
</dbReference>
<feature type="domain" description="Radical SAM core" evidence="10">
    <location>
        <begin position="4"/>
        <end position="226"/>
    </location>
</feature>
<keyword evidence="1" id="KW-0004">4Fe-4S</keyword>
<sequence length="305" mass="32977">MLDGCGRDITYARISVTDLCNLGCVYCKPRPVPKLKHEDILGVDEIIALANDLVGAGFTKIRLTGGEPLVRKGIIPIVRGVCEACSDVGITTNGILLATYAEELRDAGIGRVNVSLDTTDKEIYRKVTGGDLLSALAGIDAARAAGLRLKLNAVLQRGVNDDPLPLIEYAESVGAELRMIEMMPFASTLRYASERALNAEEWARSLRMEPAGVDGKVQKYSYRGHELGIIAALSRNFCAGCNRIRITSTGMLLPCLHGAKAYPLRDRIGAEDFTEYLRSVLALKPPSHGLREGNYQKIDMGSIGG</sequence>
<keyword evidence="6" id="KW-0411">Iron-sulfur</keyword>
<keyword evidence="3" id="KW-0479">Metal-binding</keyword>
<dbReference type="PANTHER" id="PTHR22960:SF0">
    <property type="entry name" value="MOLYBDENUM COFACTOR BIOSYNTHESIS PROTEIN 1"/>
    <property type="match status" value="1"/>
</dbReference>
<keyword evidence="5" id="KW-0408">Iron</keyword>
<dbReference type="EMBL" id="JADINF010000080">
    <property type="protein sequence ID" value="MBO8424040.1"/>
    <property type="molecule type" value="Genomic_DNA"/>
</dbReference>
<evidence type="ECO:0000256" key="7">
    <source>
        <dbReference type="ARBA" id="ARBA00023134"/>
    </source>
</evidence>
<evidence type="ECO:0000256" key="2">
    <source>
        <dbReference type="ARBA" id="ARBA00022691"/>
    </source>
</evidence>
<evidence type="ECO:0000259" key="10">
    <source>
        <dbReference type="PROSITE" id="PS51918"/>
    </source>
</evidence>
<dbReference type="InterPro" id="IPR010505">
    <property type="entry name" value="MoaA_twitch"/>
</dbReference>
<dbReference type="SFLD" id="SFLDS00029">
    <property type="entry name" value="Radical_SAM"/>
    <property type="match status" value="1"/>
</dbReference>
<keyword evidence="9" id="KW-0456">Lyase</keyword>
<dbReference type="SFLD" id="SFLDG01383">
    <property type="entry name" value="cyclic_pyranopterin_phosphate"/>
    <property type="match status" value="1"/>
</dbReference>
<dbReference type="GO" id="GO:0061799">
    <property type="term" value="F:cyclic pyranopterin monophosphate synthase activity"/>
    <property type="evidence" value="ECO:0007669"/>
    <property type="project" value="TreeGrafter"/>
</dbReference>
<dbReference type="SFLD" id="SFLDG01067">
    <property type="entry name" value="SPASM/twitch_domain_containing"/>
    <property type="match status" value="1"/>
</dbReference>
<organism evidence="11 12">
    <name type="scientific">Candidatus Stercoripulliclostridium pullicola</name>
    <dbReference type="NCBI Taxonomy" id="2840953"/>
    <lineage>
        <taxon>Bacteria</taxon>
        <taxon>Bacillati</taxon>
        <taxon>Bacillota</taxon>
        <taxon>Clostridia</taxon>
        <taxon>Eubacteriales</taxon>
        <taxon>Candidatus Stercoripulliclostridium</taxon>
    </lineage>
</organism>
<dbReference type="InterPro" id="IPR050105">
    <property type="entry name" value="MoCo_biosynth_MoaA/MoaC"/>
</dbReference>
<comment type="caution">
    <text evidence="11">The sequence shown here is derived from an EMBL/GenBank/DDBJ whole genome shotgun (WGS) entry which is preliminary data.</text>
</comment>
<dbReference type="SMART" id="SM00729">
    <property type="entry name" value="Elp3"/>
    <property type="match status" value="1"/>
</dbReference>
<evidence type="ECO:0000313" key="12">
    <source>
        <dbReference type="Proteomes" id="UP000727857"/>
    </source>
</evidence>
<dbReference type="PANTHER" id="PTHR22960">
    <property type="entry name" value="MOLYBDOPTERIN COFACTOR SYNTHESIS PROTEIN A"/>
    <property type="match status" value="1"/>
</dbReference>
<keyword evidence="2" id="KW-0949">S-adenosyl-L-methionine</keyword>
<dbReference type="InterPro" id="IPR006638">
    <property type="entry name" value="Elp3/MiaA/NifB-like_rSAM"/>
</dbReference>
<dbReference type="Proteomes" id="UP000727857">
    <property type="component" value="Unassembled WGS sequence"/>
</dbReference>
<dbReference type="GO" id="GO:0051539">
    <property type="term" value="F:4 iron, 4 sulfur cluster binding"/>
    <property type="evidence" value="ECO:0007669"/>
    <property type="project" value="UniProtKB-KW"/>
</dbReference>
<dbReference type="CDD" id="cd21117">
    <property type="entry name" value="Twitch_MoaA"/>
    <property type="match status" value="1"/>
</dbReference>
<evidence type="ECO:0000256" key="1">
    <source>
        <dbReference type="ARBA" id="ARBA00022485"/>
    </source>
</evidence>
<keyword evidence="7" id="KW-0342">GTP-binding</keyword>
<accession>A0A940DIE9</accession>
<evidence type="ECO:0000256" key="3">
    <source>
        <dbReference type="ARBA" id="ARBA00022723"/>
    </source>
</evidence>
<dbReference type="AlphaFoldDB" id="A0A940DIE9"/>
<dbReference type="GO" id="GO:0046872">
    <property type="term" value="F:metal ion binding"/>
    <property type="evidence" value="ECO:0007669"/>
    <property type="project" value="UniProtKB-KW"/>
</dbReference>
<evidence type="ECO:0000256" key="9">
    <source>
        <dbReference type="ARBA" id="ARBA00023239"/>
    </source>
</evidence>
<dbReference type="SFLD" id="SFLDG01386">
    <property type="entry name" value="main_SPASM_domain-containing"/>
    <property type="match status" value="1"/>
</dbReference>
<reference evidence="11" key="2">
    <citation type="journal article" date="2021" name="PeerJ">
        <title>Extensive microbial diversity within the chicken gut microbiome revealed by metagenomics and culture.</title>
        <authorList>
            <person name="Gilroy R."/>
            <person name="Ravi A."/>
            <person name="Getino M."/>
            <person name="Pursley I."/>
            <person name="Horton D.L."/>
            <person name="Alikhan N.F."/>
            <person name="Baker D."/>
            <person name="Gharbi K."/>
            <person name="Hall N."/>
            <person name="Watson M."/>
            <person name="Adriaenssens E.M."/>
            <person name="Foster-Nyarko E."/>
            <person name="Jarju S."/>
            <person name="Secka A."/>
            <person name="Antonio M."/>
            <person name="Oren A."/>
            <person name="Chaudhuri R.R."/>
            <person name="La Ragione R."/>
            <person name="Hildebrand F."/>
            <person name="Pallen M.J."/>
        </authorList>
    </citation>
    <scope>NUCLEOTIDE SEQUENCE</scope>
    <source>
        <strain evidence="11">517</strain>
    </source>
</reference>
<dbReference type="GO" id="GO:0061798">
    <property type="term" value="F:GTP 3',8'-cyclase activity"/>
    <property type="evidence" value="ECO:0007669"/>
    <property type="project" value="TreeGrafter"/>
</dbReference>
<dbReference type="InterPro" id="IPR013785">
    <property type="entry name" value="Aldolase_TIM"/>
</dbReference>
<dbReference type="CDD" id="cd01335">
    <property type="entry name" value="Radical_SAM"/>
    <property type="match status" value="1"/>
</dbReference>
<evidence type="ECO:0000256" key="5">
    <source>
        <dbReference type="ARBA" id="ARBA00023004"/>
    </source>
</evidence>
<evidence type="ECO:0000313" key="11">
    <source>
        <dbReference type="EMBL" id="MBO8424040.1"/>
    </source>
</evidence>
<keyword evidence="8" id="KW-0501">Molybdenum cofactor biosynthesis</keyword>
<dbReference type="GO" id="GO:0005525">
    <property type="term" value="F:GTP binding"/>
    <property type="evidence" value="ECO:0007669"/>
    <property type="project" value="UniProtKB-KW"/>
</dbReference>
<dbReference type="InterPro" id="IPR040064">
    <property type="entry name" value="MoaA-like"/>
</dbReference>